<accession>A0AAV9J4P1</accession>
<dbReference type="GO" id="GO:0008160">
    <property type="term" value="F:protein tyrosine phosphatase activator activity"/>
    <property type="evidence" value="ECO:0007669"/>
    <property type="project" value="TreeGrafter"/>
</dbReference>
<evidence type="ECO:0000256" key="1">
    <source>
        <dbReference type="ARBA" id="ARBA00000971"/>
    </source>
</evidence>
<sequence length="481" mass="52146">MDNETRRNTTLKRLRADDDHTYANPAKRINDGDDLNFFLASTAYRDLSLWLLQLNRSMFPTKDTNGQTHLSDLTKAPPLSNCVQHLRALLDAFATLLERAPPSTGPRRFGNVAFRDWYRLAEEEAGSLLQTHLAATLQFHAKQDPAALIDELKSYLLGSFGSAQRLDYGTGHELSFLAFLGCLWKLGAFEDGEERAIVVGVVQPYLELVRKLIMTYTLEPAGSHGVWGLDDHCFVPYIFGSAQLGPPIDPQDYTIPVPTEGSLSSAPAPSSVAKKDIVGDYKDSNMYFSAIQFIYDVKKGPFWEHSPILYDISGIKDGWAKINKGMLKMYAAEVLGKFPVVQHFPFGSLFSWEQDSLAVMQGGSVHAQQQPMAAAKSKDVPVPAGGVSTAAPWAKAGSGGMPQMQASTGVPSARAPRAGYGGAGRPQVPQAGGMAPTTVPWASTQRPPPTPATAAPWASDPRSQPGITSTAAPWAKRDQST</sequence>
<keyword evidence="6 10" id="KW-0697">Rotamase</keyword>
<evidence type="ECO:0000256" key="2">
    <source>
        <dbReference type="ARBA" id="ARBA00004123"/>
    </source>
</evidence>
<dbReference type="FunFam" id="1.20.120.1150:FF:000003">
    <property type="entry name" value="Serine/threonine-protein phosphatase 2A activator"/>
    <property type="match status" value="1"/>
</dbReference>
<dbReference type="GO" id="GO:0005737">
    <property type="term" value="C:cytoplasm"/>
    <property type="evidence" value="ECO:0007669"/>
    <property type="project" value="UniProtKB-SubCell"/>
</dbReference>
<comment type="subcellular location">
    <subcellularLocation>
        <location evidence="3 10">Cytoplasm</location>
    </subcellularLocation>
    <subcellularLocation>
        <location evidence="2">Nucleus</location>
    </subcellularLocation>
</comment>
<reference evidence="12 13" key="1">
    <citation type="submission" date="2021-11" db="EMBL/GenBank/DDBJ databases">
        <title>Black yeast isolated from Biological Soil Crust.</title>
        <authorList>
            <person name="Kurbessoian T."/>
        </authorList>
    </citation>
    <scope>NUCLEOTIDE SEQUENCE [LARGE SCALE GENOMIC DNA]</scope>
    <source>
        <strain evidence="12 13">CCFEE 5522</strain>
    </source>
</reference>
<dbReference type="Pfam" id="PF03095">
    <property type="entry name" value="PTPA"/>
    <property type="match status" value="1"/>
</dbReference>
<proteinExistence type="inferred from homology"/>
<dbReference type="GO" id="GO:0000159">
    <property type="term" value="C:protein phosphatase type 2A complex"/>
    <property type="evidence" value="ECO:0007669"/>
    <property type="project" value="TreeGrafter"/>
</dbReference>
<comment type="caution">
    <text evidence="12">The sequence shown here is derived from an EMBL/GenBank/DDBJ whole genome shotgun (WGS) entry which is preliminary data.</text>
</comment>
<evidence type="ECO:0000256" key="6">
    <source>
        <dbReference type="ARBA" id="ARBA00023110"/>
    </source>
</evidence>
<keyword evidence="8" id="KW-0539">Nucleus</keyword>
<dbReference type="SUPFAM" id="SSF140984">
    <property type="entry name" value="PTPA-like"/>
    <property type="match status" value="1"/>
</dbReference>
<evidence type="ECO:0000256" key="9">
    <source>
        <dbReference type="ARBA" id="ARBA00025287"/>
    </source>
</evidence>
<evidence type="ECO:0000313" key="13">
    <source>
        <dbReference type="Proteomes" id="UP001324427"/>
    </source>
</evidence>
<dbReference type="GO" id="GO:0003755">
    <property type="term" value="F:peptidyl-prolyl cis-trans isomerase activity"/>
    <property type="evidence" value="ECO:0007669"/>
    <property type="project" value="UniProtKB-KW"/>
</dbReference>
<evidence type="ECO:0000256" key="11">
    <source>
        <dbReference type="SAM" id="MobiDB-lite"/>
    </source>
</evidence>
<dbReference type="GO" id="GO:0007052">
    <property type="term" value="P:mitotic spindle organization"/>
    <property type="evidence" value="ECO:0007669"/>
    <property type="project" value="TreeGrafter"/>
</dbReference>
<keyword evidence="7 10" id="KW-0413">Isomerase</keyword>
<feature type="compositionally biased region" description="Polar residues" evidence="11">
    <location>
        <begin position="461"/>
        <end position="471"/>
    </location>
</feature>
<dbReference type="Proteomes" id="UP001324427">
    <property type="component" value="Unassembled WGS sequence"/>
</dbReference>
<dbReference type="GO" id="GO:0005634">
    <property type="term" value="C:nucleus"/>
    <property type="evidence" value="ECO:0007669"/>
    <property type="project" value="UniProtKB-SubCell"/>
</dbReference>
<dbReference type="AlphaFoldDB" id="A0AAV9J4P1"/>
<evidence type="ECO:0000256" key="4">
    <source>
        <dbReference type="ARBA" id="ARBA00011019"/>
    </source>
</evidence>
<feature type="region of interest" description="Disordered" evidence="11">
    <location>
        <begin position="391"/>
        <end position="481"/>
    </location>
</feature>
<evidence type="ECO:0000256" key="8">
    <source>
        <dbReference type="ARBA" id="ARBA00023242"/>
    </source>
</evidence>
<keyword evidence="5 10" id="KW-0963">Cytoplasm</keyword>
<comment type="function">
    <text evidence="9">PPIases accelerate the folding of proteins. It catalyzes the cis-trans isomerization of proline imidic peptide bonds in oligopeptides. Acts as a regulatory subunit for PP2A-like phosphatases modulating their activity or substrate specificity, probably by inducing a conformational change in the catalytic subunit, a direct target of the PPIase. Can reactivate inactive phosphatase PP2A-phosphatase methylesterase complexes (PP2Ai) in presence of ATP and Mg(2+) by dissociating the inactive form from the complex.</text>
</comment>
<dbReference type="EMBL" id="JAVFHQ010000079">
    <property type="protein sequence ID" value="KAK4539940.1"/>
    <property type="molecule type" value="Genomic_DNA"/>
</dbReference>
<comment type="similarity">
    <text evidence="4 10">Belongs to the PTPA-type PPIase family.</text>
</comment>
<keyword evidence="13" id="KW-1185">Reference proteome</keyword>
<evidence type="ECO:0000256" key="3">
    <source>
        <dbReference type="ARBA" id="ARBA00004496"/>
    </source>
</evidence>
<dbReference type="EC" id="5.2.1.8" evidence="10"/>
<dbReference type="CDD" id="cd04087">
    <property type="entry name" value="PTPA"/>
    <property type="match status" value="1"/>
</dbReference>
<evidence type="ECO:0000313" key="12">
    <source>
        <dbReference type="EMBL" id="KAK4539940.1"/>
    </source>
</evidence>
<gene>
    <name evidence="12" type="ORF">LTR36_009982</name>
</gene>
<protein>
    <recommendedName>
        <fullName evidence="10">Serine/threonine-protein phosphatase 2A activator</fullName>
        <ecNumber evidence="10">5.2.1.8</ecNumber>
    </recommendedName>
    <alternativeName>
        <fullName evidence="10">Phosphotyrosyl phosphatase activator</fullName>
    </alternativeName>
</protein>
<dbReference type="InterPro" id="IPR043170">
    <property type="entry name" value="PTPA_C_lid"/>
</dbReference>
<dbReference type="PANTHER" id="PTHR10012:SF3">
    <property type="entry name" value="SERINE_THREONINE-PROTEIN PHOSPHATASE 2A ACTIVATOR 1"/>
    <property type="match status" value="1"/>
</dbReference>
<evidence type="ECO:0000256" key="7">
    <source>
        <dbReference type="ARBA" id="ARBA00023235"/>
    </source>
</evidence>
<name>A0AAV9J4P1_9PEZI</name>
<dbReference type="InterPro" id="IPR037218">
    <property type="entry name" value="PTPA_sf"/>
</dbReference>
<comment type="catalytic activity">
    <reaction evidence="1 10">
        <text>[protein]-peptidylproline (omega=180) = [protein]-peptidylproline (omega=0)</text>
        <dbReference type="Rhea" id="RHEA:16237"/>
        <dbReference type="Rhea" id="RHEA-COMP:10747"/>
        <dbReference type="Rhea" id="RHEA-COMP:10748"/>
        <dbReference type="ChEBI" id="CHEBI:83833"/>
        <dbReference type="ChEBI" id="CHEBI:83834"/>
        <dbReference type="EC" id="5.2.1.8"/>
    </reaction>
</comment>
<dbReference type="Gene3D" id="1.20.120.1150">
    <property type="match status" value="1"/>
</dbReference>
<evidence type="ECO:0000256" key="10">
    <source>
        <dbReference type="RuleBase" id="RU361210"/>
    </source>
</evidence>
<evidence type="ECO:0000256" key="5">
    <source>
        <dbReference type="ARBA" id="ARBA00022490"/>
    </source>
</evidence>
<organism evidence="12 13">
    <name type="scientific">Oleoguttula mirabilis</name>
    <dbReference type="NCBI Taxonomy" id="1507867"/>
    <lineage>
        <taxon>Eukaryota</taxon>
        <taxon>Fungi</taxon>
        <taxon>Dikarya</taxon>
        <taxon>Ascomycota</taxon>
        <taxon>Pezizomycotina</taxon>
        <taxon>Dothideomycetes</taxon>
        <taxon>Dothideomycetidae</taxon>
        <taxon>Mycosphaerellales</taxon>
        <taxon>Teratosphaeriaceae</taxon>
        <taxon>Oleoguttula</taxon>
    </lineage>
</organism>
<dbReference type="PANTHER" id="PTHR10012">
    <property type="entry name" value="SERINE/THREONINE-PROTEIN PHOSPHATASE 2A REGULATORY SUBUNIT B"/>
    <property type="match status" value="1"/>
</dbReference>
<dbReference type="InterPro" id="IPR004327">
    <property type="entry name" value="Phstyr_phstse_ac"/>
</dbReference>